<dbReference type="OrthoDB" id="1577640at2759"/>
<accession>A0A9W9FI65</accession>
<name>A0A9W9FI65_9EURO</name>
<keyword evidence="2" id="KW-1185">Reference proteome</keyword>
<reference evidence="1" key="1">
    <citation type="submission" date="2022-11" db="EMBL/GenBank/DDBJ databases">
        <authorList>
            <person name="Petersen C."/>
        </authorList>
    </citation>
    <scope>NUCLEOTIDE SEQUENCE</scope>
    <source>
        <strain evidence="1">IBT 30069</strain>
    </source>
</reference>
<dbReference type="Proteomes" id="UP001149165">
    <property type="component" value="Unassembled WGS sequence"/>
</dbReference>
<gene>
    <name evidence="1" type="ORF">N7456_006725</name>
</gene>
<reference evidence="1" key="2">
    <citation type="journal article" date="2023" name="IMA Fungus">
        <title>Comparative genomic study of the Penicillium genus elucidates a diverse pangenome and 15 lateral gene transfer events.</title>
        <authorList>
            <person name="Petersen C."/>
            <person name="Sorensen T."/>
            <person name="Nielsen M.R."/>
            <person name="Sondergaard T.E."/>
            <person name="Sorensen J.L."/>
            <person name="Fitzpatrick D.A."/>
            <person name="Frisvad J.C."/>
            <person name="Nielsen K.L."/>
        </authorList>
    </citation>
    <scope>NUCLEOTIDE SEQUENCE</scope>
    <source>
        <strain evidence="1">IBT 30069</strain>
    </source>
</reference>
<organism evidence="1 2">
    <name type="scientific">Penicillium angulare</name>
    <dbReference type="NCBI Taxonomy" id="116970"/>
    <lineage>
        <taxon>Eukaryota</taxon>
        <taxon>Fungi</taxon>
        <taxon>Dikarya</taxon>
        <taxon>Ascomycota</taxon>
        <taxon>Pezizomycotina</taxon>
        <taxon>Eurotiomycetes</taxon>
        <taxon>Eurotiomycetidae</taxon>
        <taxon>Eurotiales</taxon>
        <taxon>Aspergillaceae</taxon>
        <taxon>Penicillium</taxon>
    </lineage>
</organism>
<evidence type="ECO:0000313" key="1">
    <source>
        <dbReference type="EMBL" id="KAJ5100673.1"/>
    </source>
</evidence>
<proteinExistence type="predicted"/>
<evidence type="ECO:0000313" key="2">
    <source>
        <dbReference type="Proteomes" id="UP001149165"/>
    </source>
</evidence>
<protein>
    <submittedName>
        <fullName evidence="1">Uncharacterized protein</fullName>
    </submittedName>
</protein>
<dbReference type="AlphaFoldDB" id="A0A9W9FI65"/>
<dbReference type="EMBL" id="JAPQKH010000004">
    <property type="protein sequence ID" value="KAJ5100673.1"/>
    <property type="molecule type" value="Genomic_DNA"/>
</dbReference>
<sequence>MAQLFIHPMKLSEFRKDECGLPDSRALDIYEALKAQGVDVDPTLNPGDHKIPPADSTDLTVYGILLQSSQLLEEGYRLGFTDIDRPTLWEFEGGMTPLCWRCDEFRQVSEIDFVLSLLSKGANLFQSLSQMGTKPQSKTTAVHLLNARLAELLSQDDDYHYKELSQFIEDNQSRFWQFLGNHLFSLSHRDSCSCACSAGGCTPLSVSIRLRMDWWDPDEQFFHLSCKMKHFLEFLIDWNQSRPQVSREIIRSLTFDGLGLRHSCCTEIKGGEPFWCTRDESELHDIMDEQKGLIEQLDQLVSEFEAQFDALQLPLMEFLRDIWYHGMMKFHSECDAFDEEHHIEAGRLGISLEVDDGPIPLIVQLLGPGLQELDTTDEEEEEEE</sequence>
<comment type="caution">
    <text evidence="1">The sequence shown here is derived from an EMBL/GenBank/DDBJ whole genome shotgun (WGS) entry which is preliminary data.</text>
</comment>